<dbReference type="GO" id="GO:0006865">
    <property type="term" value="P:amino acid transport"/>
    <property type="evidence" value="ECO:0007669"/>
    <property type="project" value="UniProtKB-KW"/>
</dbReference>
<feature type="transmembrane region" description="Helical" evidence="9">
    <location>
        <begin position="64"/>
        <end position="87"/>
    </location>
</feature>
<evidence type="ECO:0000256" key="4">
    <source>
        <dbReference type="ARBA" id="ARBA00022692"/>
    </source>
</evidence>
<evidence type="ECO:0000256" key="6">
    <source>
        <dbReference type="ARBA" id="ARBA00022989"/>
    </source>
</evidence>
<feature type="transmembrane region" description="Helical" evidence="9">
    <location>
        <begin position="429"/>
        <end position="450"/>
    </location>
</feature>
<gene>
    <name evidence="10" type="ORF">PCYB_083700</name>
</gene>
<comment type="similarity">
    <text evidence="2">Belongs to the SLC43A transporter (TC 2.A.1.44) family.</text>
</comment>
<evidence type="ECO:0000256" key="5">
    <source>
        <dbReference type="ARBA" id="ARBA00022970"/>
    </source>
</evidence>
<organism evidence="10 11">
    <name type="scientific">Plasmodium cynomolgi (strain B)</name>
    <dbReference type="NCBI Taxonomy" id="1120755"/>
    <lineage>
        <taxon>Eukaryota</taxon>
        <taxon>Sar</taxon>
        <taxon>Alveolata</taxon>
        <taxon>Apicomplexa</taxon>
        <taxon>Aconoidasida</taxon>
        <taxon>Haemosporida</taxon>
        <taxon>Plasmodiidae</taxon>
        <taxon>Plasmodium</taxon>
        <taxon>Plasmodium (Plasmodium)</taxon>
    </lineage>
</organism>
<dbReference type="Gene3D" id="1.20.1250.20">
    <property type="entry name" value="MFS general substrate transporter like domains"/>
    <property type="match status" value="1"/>
</dbReference>
<feature type="transmembrane region" description="Helical" evidence="9">
    <location>
        <begin position="526"/>
        <end position="545"/>
    </location>
</feature>
<feature type="transmembrane region" description="Helical" evidence="9">
    <location>
        <begin position="99"/>
        <end position="117"/>
    </location>
</feature>
<dbReference type="Proteomes" id="UP000006319">
    <property type="component" value="Chromosome 8"/>
</dbReference>
<evidence type="ECO:0000313" key="11">
    <source>
        <dbReference type="Proteomes" id="UP000006319"/>
    </source>
</evidence>
<dbReference type="EMBL" id="DF157100">
    <property type="protein sequence ID" value="GAB66209.1"/>
    <property type="molecule type" value="Genomic_DNA"/>
</dbReference>
<feature type="transmembrane region" description="Helical" evidence="9">
    <location>
        <begin position="402"/>
        <end position="422"/>
    </location>
</feature>
<reference evidence="10 11" key="1">
    <citation type="journal article" date="2012" name="Nat. Genet.">
        <title>Plasmodium cynomolgi genome sequences provide insight into Plasmodium vivax and the monkey malaria clade.</title>
        <authorList>
            <person name="Tachibana S."/>
            <person name="Sullivan S.A."/>
            <person name="Kawai S."/>
            <person name="Nakamura S."/>
            <person name="Kim H.R."/>
            <person name="Goto N."/>
            <person name="Arisue N."/>
            <person name="Palacpac N.M.Q."/>
            <person name="Honma H."/>
            <person name="Yagi M."/>
            <person name="Tougan T."/>
            <person name="Katakai Y."/>
            <person name="Kaneko O."/>
            <person name="Mita T."/>
            <person name="Kita K."/>
            <person name="Yasutomi Y."/>
            <person name="Sutton P.L."/>
            <person name="Shakhbatyan R."/>
            <person name="Horii T."/>
            <person name="Yasunaga T."/>
            <person name="Barnwell J.W."/>
            <person name="Escalante A.A."/>
            <person name="Carlton J.M."/>
            <person name="Tanabe K."/>
        </authorList>
    </citation>
    <scope>NUCLEOTIDE SEQUENCE [LARGE SCALE GENOMIC DNA]</scope>
    <source>
        <strain evidence="10 11">B</strain>
    </source>
</reference>
<feature type="transmembrane region" description="Helical" evidence="9">
    <location>
        <begin position="367"/>
        <end position="390"/>
    </location>
</feature>
<evidence type="ECO:0000256" key="2">
    <source>
        <dbReference type="ARBA" id="ARBA00006595"/>
    </source>
</evidence>
<evidence type="ECO:0000256" key="8">
    <source>
        <dbReference type="SAM" id="MobiDB-lite"/>
    </source>
</evidence>
<dbReference type="InterPro" id="IPR052599">
    <property type="entry name" value="SLC43A_AATransporter"/>
</dbReference>
<evidence type="ECO:0000256" key="7">
    <source>
        <dbReference type="ARBA" id="ARBA00023136"/>
    </source>
</evidence>
<dbReference type="GeneID" id="14692561"/>
<evidence type="ECO:0000256" key="1">
    <source>
        <dbReference type="ARBA" id="ARBA00004141"/>
    </source>
</evidence>
<dbReference type="PANTHER" id="PTHR20772:SF2">
    <property type="entry name" value="PROTEIN FMP42"/>
    <property type="match status" value="1"/>
</dbReference>
<dbReference type="PANTHER" id="PTHR20772">
    <property type="entry name" value="PROTEIN FMP42"/>
    <property type="match status" value="1"/>
</dbReference>
<evidence type="ECO:0000256" key="9">
    <source>
        <dbReference type="SAM" id="Phobius"/>
    </source>
</evidence>
<keyword evidence="5" id="KW-0029">Amino-acid transport</keyword>
<protein>
    <recommendedName>
        <fullName evidence="12">Transporter</fullName>
    </recommendedName>
</protein>
<keyword evidence="6 9" id="KW-1133">Transmembrane helix</keyword>
<feature type="transmembrane region" description="Helical" evidence="9">
    <location>
        <begin position="150"/>
        <end position="168"/>
    </location>
</feature>
<dbReference type="SUPFAM" id="SSF103473">
    <property type="entry name" value="MFS general substrate transporter"/>
    <property type="match status" value="1"/>
</dbReference>
<keyword evidence="4 9" id="KW-0812">Transmembrane</keyword>
<feature type="transmembrane region" description="Helical" evidence="9">
    <location>
        <begin position="249"/>
        <end position="276"/>
    </location>
</feature>
<feature type="transmembrane region" description="Helical" evidence="9">
    <location>
        <begin position="282"/>
        <end position="304"/>
    </location>
</feature>
<dbReference type="OMA" id="FFANHMY"/>
<feature type="transmembrane region" description="Helical" evidence="9">
    <location>
        <begin position="489"/>
        <end position="506"/>
    </location>
</feature>
<feature type="transmembrane region" description="Helical" evidence="9">
    <location>
        <begin position="12"/>
        <end position="34"/>
    </location>
</feature>
<feature type="region of interest" description="Disordered" evidence="8">
    <location>
        <begin position="189"/>
        <end position="234"/>
    </location>
</feature>
<dbReference type="eggNOG" id="ENOG502T2VU">
    <property type="taxonomic scope" value="Eukaryota"/>
</dbReference>
<accession>K6USK7</accession>
<dbReference type="PhylomeDB" id="K6USK7"/>
<dbReference type="GO" id="GO:0016020">
    <property type="term" value="C:membrane"/>
    <property type="evidence" value="ECO:0007669"/>
    <property type="project" value="UniProtKB-SubCell"/>
</dbReference>
<proteinExistence type="inferred from homology"/>
<dbReference type="OrthoDB" id="371800at2759"/>
<feature type="transmembrane region" description="Helical" evidence="9">
    <location>
        <begin position="456"/>
        <end position="477"/>
    </location>
</feature>
<comment type="subcellular location">
    <subcellularLocation>
        <location evidence="1">Membrane</location>
        <topology evidence="1">Multi-pass membrane protein</topology>
    </subcellularLocation>
</comment>
<sequence length="569" mass="63253">MGPPSGKATIPLFMYSIATTAIVYQNYIFIAFLFKEHRAYEWLCTGEKDQMGGDFFVCKEQENYIQFLLVLGLIIQFISGSVGSILINVLSKKKYVSRVAFAFLFTGWTLLSVALSYSKHYMEGYSQIGTSGESGESGESGDDLGTLRRGFQTISLLFNLAFACFGIGSDNSYLPIIYYVNEKYPVEQGERTRKSGDPANGSGQAEGVNGQAGGVNGQAGGVNGHTESTHHRSESKLGALKNILKNKNYILISTMSSLAVLSLFVGNVLLAALNALEGKNNITVVVALYILLCIVPSFFIANLLDEREGRTGDNVEITQQAAPNVEITQKVAPNMKITQQTAPNVESTQLCGNIHLDALKNQVKSPFYQFIVIEFFTVTFSICYFMFSLFDIYEHSVFGDTLNIYSLLLPSSFIITLTFGIIADIISIYNFMSFNLILGISVFSLTWIYYKTASVFVGYLSLIIYFFHQSFFANHMYMYMSTVFPEHNFAVLIGIINAFASVAFFLSFKSFEYIKYHGGPVHSQLLTQVIIISYVLLFLFHVFYIKRKATSGQFMMTKGGTSEVAQTNV</sequence>
<dbReference type="AlphaFoldDB" id="K6USK7"/>
<keyword evidence="7 9" id="KW-0472">Membrane</keyword>
<dbReference type="RefSeq" id="XP_004222156.1">
    <property type="nucleotide sequence ID" value="XM_004222108.1"/>
</dbReference>
<name>K6USK7_PLACD</name>
<evidence type="ECO:0008006" key="12">
    <source>
        <dbReference type="Google" id="ProtNLM"/>
    </source>
</evidence>
<dbReference type="KEGG" id="pcy:PCYB_083700"/>
<evidence type="ECO:0000256" key="3">
    <source>
        <dbReference type="ARBA" id="ARBA00022448"/>
    </source>
</evidence>
<evidence type="ECO:0000313" key="10">
    <source>
        <dbReference type="EMBL" id="GAB66209.1"/>
    </source>
</evidence>
<dbReference type="InterPro" id="IPR036259">
    <property type="entry name" value="MFS_trans_sf"/>
</dbReference>
<feature type="compositionally biased region" description="Gly residues" evidence="8">
    <location>
        <begin position="210"/>
        <end position="223"/>
    </location>
</feature>
<keyword evidence="11" id="KW-1185">Reference proteome</keyword>
<keyword evidence="3" id="KW-0813">Transport</keyword>
<dbReference type="VEuPathDB" id="PlasmoDB:PCYB_083700"/>